<gene>
    <name evidence="2" type="ORF">CO174_02965</name>
</gene>
<dbReference type="Pfam" id="PF13180">
    <property type="entry name" value="PDZ_2"/>
    <property type="match status" value="1"/>
</dbReference>
<reference evidence="3" key="1">
    <citation type="submission" date="2017-09" db="EMBL/GenBank/DDBJ databases">
        <title>Depth-based differentiation of microbial function through sediment-hosted aquifers and enrichment of novel symbionts in the deep terrestrial subsurface.</title>
        <authorList>
            <person name="Probst A.J."/>
            <person name="Ladd B."/>
            <person name="Jarett J.K."/>
            <person name="Geller-Mcgrath D.E."/>
            <person name="Sieber C.M.K."/>
            <person name="Emerson J.B."/>
            <person name="Anantharaman K."/>
            <person name="Thomas B.C."/>
            <person name="Malmstrom R."/>
            <person name="Stieglmeier M."/>
            <person name="Klingl A."/>
            <person name="Woyke T."/>
            <person name="Ryan C.M."/>
            <person name="Banfield J.F."/>
        </authorList>
    </citation>
    <scope>NUCLEOTIDE SEQUENCE [LARGE SCALE GENOMIC DNA]</scope>
</reference>
<organism evidence="2 3">
    <name type="scientific">Candidatus Uhrbacteria bacterium CG_4_9_14_3_um_filter_50_9</name>
    <dbReference type="NCBI Taxonomy" id="1975035"/>
    <lineage>
        <taxon>Bacteria</taxon>
        <taxon>Candidatus Uhriibacteriota</taxon>
    </lineage>
</organism>
<dbReference type="Gene3D" id="2.30.42.10">
    <property type="match status" value="1"/>
</dbReference>
<evidence type="ECO:0000313" key="3">
    <source>
        <dbReference type="Proteomes" id="UP000229385"/>
    </source>
</evidence>
<name>A0A2M7XC84_9BACT</name>
<dbReference type="EMBL" id="PFWU01000035">
    <property type="protein sequence ID" value="PJA45485.1"/>
    <property type="molecule type" value="Genomic_DNA"/>
</dbReference>
<accession>A0A2M7XC84</accession>
<evidence type="ECO:0000259" key="1">
    <source>
        <dbReference type="Pfam" id="PF13180"/>
    </source>
</evidence>
<dbReference type="SUPFAM" id="SSF50156">
    <property type="entry name" value="PDZ domain-like"/>
    <property type="match status" value="1"/>
</dbReference>
<dbReference type="AlphaFoldDB" id="A0A2M7XC84"/>
<protein>
    <recommendedName>
        <fullName evidence="1">PDZ domain-containing protein</fullName>
    </recommendedName>
</protein>
<sequence length="359" mass="38308">MVMNTSWPQTIRLILFSALLGGAAGILTTALTTNYLADYALELGQLTEPLRLSEQRPIAFPSSYEEALGRIEQEALPAVVSLTAESATPESLFGTEDQVAVTITSDGWMMALGNEGYTDVFTRSEFCNVTDRVVDAMTGVYFYHCETQSLPVVGFGSGFAVEQGEQLFIVGSQGSVVRGQASLVEWSQDVPASSDIPSRRVILSTNSGAEIGDLVFDLSGKLVGIIEDERADGQLAMLPLEAILPALNRLLESGEITRPALNAQVIHLSTAIVSDELSRGRTHGALLYGSRAAVFGGVVSGAGLESGDIILSVDYQTITATTTLDELLLAYQAGDEVTLVFDRLGDEMEVDVTLGEWGN</sequence>
<dbReference type="Proteomes" id="UP000229385">
    <property type="component" value="Unassembled WGS sequence"/>
</dbReference>
<comment type="caution">
    <text evidence="2">The sequence shown here is derived from an EMBL/GenBank/DDBJ whole genome shotgun (WGS) entry which is preliminary data.</text>
</comment>
<proteinExistence type="predicted"/>
<dbReference type="InterPro" id="IPR001478">
    <property type="entry name" value="PDZ"/>
</dbReference>
<feature type="domain" description="PDZ" evidence="1">
    <location>
        <begin position="301"/>
        <end position="354"/>
    </location>
</feature>
<evidence type="ECO:0000313" key="2">
    <source>
        <dbReference type="EMBL" id="PJA45485.1"/>
    </source>
</evidence>
<dbReference type="InterPro" id="IPR036034">
    <property type="entry name" value="PDZ_sf"/>
</dbReference>